<reference evidence="2 3" key="1">
    <citation type="submission" date="2019-05" db="EMBL/GenBank/DDBJ databases">
        <authorList>
            <person name="Pankratov T."/>
            <person name="Grouzdev D."/>
        </authorList>
    </citation>
    <scope>NUCLEOTIDE SEQUENCE [LARGE SCALE GENOMIC DNA]</scope>
    <source>
        <strain evidence="2 3">KEBCLARHB70R</strain>
    </source>
</reference>
<name>A0A5R9JFK2_9PROT</name>
<dbReference type="Proteomes" id="UP000305654">
    <property type="component" value="Unassembled WGS sequence"/>
</dbReference>
<dbReference type="RefSeq" id="WP_138324438.1">
    <property type="nucleotide sequence ID" value="NZ_VCDI01000001.1"/>
</dbReference>
<sequence>MPRTASAQTRRWPTNVTLPADLLAEARALGLNLSEACAQGLKAEIARHQAAAWLRENGAALASANDYVERNGVPLGEFRQF</sequence>
<gene>
    <name evidence="2" type="ORF">FE263_02960</name>
</gene>
<evidence type="ECO:0000313" key="2">
    <source>
        <dbReference type="EMBL" id="TLU74186.1"/>
    </source>
</evidence>
<protein>
    <submittedName>
        <fullName evidence="2">Post-segregation antitoxin CcdA</fullName>
    </submittedName>
</protein>
<dbReference type="Pfam" id="PF07362">
    <property type="entry name" value="CcdA"/>
    <property type="match status" value="1"/>
</dbReference>
<organism evidence="2 3">
    <name type="scientific">Lichenicoccus roseus</name>
    <dbReference type="NCBI Taxonomy" id="2683649"/>
    <lineage>
        <taxon>Bacteria</taxon>
        <taxon>Pseudomonadati</taxon>
        <taxon>Pseudomonadota</taxon>
        <taxon>Alphaproteobacteria</taxon>
        <taxon>Acetobacterales</taxon>
        <taxon>Acetobacteraceae</taxon>
        <taxon>Lichenicoccus</taxon>
    </lineage>
</organism>
<evidence type="ECO:0000313" key="3">
    <source>
        <dbReference type="Proteomes" id="UP000305654"/>
    </source>
</evidence>
<comment type="caution">
    <text evidence="2">The sequence shown here is derived from an EMBL/GenBank/DDBJ whole genome shotgun (WGS) entry which is preliminary data.</text>
</comment>
<dbReference type="AlphaFoldDB" id="A0A5R9JFK2"/>
<keyword evidence="3" id="KW-1185">Reference proteome</keyword>
<dbReference type="InterPro" id="IPR009956">
    <property type="entry name" value="Post-segregation_anti-tox_CcdA"/>
</dbReference>
<dbReference type="EMBL" id="VCDI01000001">
    <property type="protein sequence ID" value="TLU74186.1"/>
    <property type="molecule type" value="Genomic_DNA"/>
</dbReference>
<accession>A0A5R9JFK2</accession>
<proteinExistence type="predicted"/>
<evidence type="ECO:0000256" key="1">
    <source>
        <dbReference type="ARBA" id="ARBA00022649"/>
    </source>
</evidence>
<keyword evidence="1" id="KW-1277">Toxin-antitoxin system</keyword>
<dbReference type="OrthoDB" id="7191115at2"/>